<evidence type="ECO:0000313" key="2">
    <source>
        <dbReference type="EMBL" id="CAH2243572.1"/>
    </source>
</evidence>
<protein>
    <submittedName>
        <fullName evidence="2">Jg12883 protein</fullName>
    </submittedName>
</protein>
<dbReference type="Proteomes" id="UP000838756">
    <property type="component" value="Unassembled WGS sequence"/>
</dbReference>
<comment type="caution">
    <text evidence="2">The sequence shown here is derived from an EMBL/GenBank/DDBJ whole genome shotgun (WGS) entry which is preliminary data.</text>
</comment>
<feature type="region of interest" description="Disordered" evidence="1">
    <location>
        <begin position="66"/>
        <end position="86"/>
    </location>
</feature>
<name>A0A8S4RXV9_9NEOP</name>
<proteinExistence type="predicted"/>
<dbReference type="EMBL" id="CAKXAJ010025751">
    <property type="protein sequence ID" value="CAH2243572.1"/>
    <property type="molecule type" value="Genomic_DNA"/>
</dbReference>
<organism evidence="2 3">
    <name type="scientific">Pararge aegeria aegeria</name>
    <dbReference type="NCBI Taxonomy" id="348720"/>
    <lineage>
        <taxon>Eukaryota</taxon>
        <taxon>Metazoa</taxon>
        <taxon>Ecdysozoa</taxon>
        <taxon>Arthropoda</taxon>
        <taxon>Hexapoda</taxon>
        <taxon>Insecta</taxon>
        <taxon>Pterygota</taxon>
        <taxon>Neoptera</taxon>
        <taxon>Endopterygota</taxon>
        <taxon>Lepidoptera</taxon>
        <taxon>Glossata</taxon>
        <taxon>Ditrysia</taxon>
        <taxon>Papilionoidea</taxon>
        <taxon>Nymphalidae</taxon>
        <taxon>Satyrinae</taxon>
        <taxon>Satyrini</taxon>
        <taxon>Parargina</taxon>
        <taxon>Pararge</taxon>
    </lineage>
</organism>
<gene>
    <name evidence="2" type="primary">jg12883</name>
    <name evidence="2" type="ORF">PAEG_LOCUS19684</name>
</gene>
<keyword evidence="3" id="KW-1185">Reference proteome</keyword>
<evidence type="ECO:0000256" key="1">
    <source>
        <dbReference type="SAM" id="MobiDB-lite"/>
    </source>
</evidence>
<reference evidence="2" key="1">
    <citation type="submission" date="2022-03" db="EMBL/GenBank/DDBJ databases">
        <authorList>
            <person name="Lindestad O."/>
        </authorList>
    </citation>
    <scope>NUCLEOTIDE SEQUENCE</scope>
</reference>
<accession>A0A8S4RXV9</accession>
<dbReference type="AlphaFoldDB" id="A0A8S4RXV9"/>
<evidence type="ECO:0000313" key="3">
    <source>
        <dbReference type="Proteomes" id="UP000838756"/>
    </source>
</evidence>
<sequence>MRHDYFLFCRMVMADQKTVVTNPPLLAVVDESDLPLCPCPRRRHPRVDAPYFPPMSEPWGSFQCELSRSTHSPGDAVATPQVVIGK</sequence>